<evidence type="ECO:0000313" key="11">
    <source>
        <dbReference type="Proteomes" id="UP000657385"/>
    </source>
</evidence>
<feature type="transmembrane region" description="Helical" evidence="9">
    <location>
        <begin position="125"/>
        <end position="143"/>
    </location>
</feature>
<comment type="similarity">
    <text evidence="7">Belongs to the glycosyltransferase 87 family.</text>
</comment>
<dbReference type="Proteomes" id="UP000657385">
    <property type="component" value="Unassembled WGS sequence"/>
</dbReference>
<gene>
    <name evidence="10" type="ORF">I2501_23830</name>
</gene>
<feature type="transmembrane region" description="Helical" evidence="9">
    <location>
        <begin position="149"/>
        <end position="167"/>
    </location>
</feature>
<keyword evidence="11" id="KW-1185">Reference proteome</keyword>
<dbReference type="InterPro" id="IPR018584">
    <property type="entry name" value="GT87"/>
</dbReference>
<feature type="transmembrane region" description="Helical" evidence="9">
    <location>
        <begin position="21"/>
        <end position="44"/>
    </location>
</feature>
<evidence type="ECO:0000256" key="7">
    <source>
        <dbReference type="ARBA" id="ARBA00024033"/>
    </source>
</evidence>
<feature type="compositionally biased region" description="Basic and acidic residues" evidence="8">
    <location>
        <begin position="422"/>
        <end position="437"/>
    </location>
</feature>
<feature type="transmembrane region" description="Helical" evidence="9">
    <location>
        <begin position="351"/>
        <end position="370"/>
    </location>
</feature>
<comment type="subcellular location">
    <subcellularLocation>
        <location evidence="1">Cell membrane</location>
        <topology evidence="1">Multi-pass membrane protein</topology>
    </subcellularLocation>
</comment>
<feature type="region of interest" description="Disordered" evidence="8">
    <location>
        <begin position="410"/>
        <end position="437"/>
    </location>
</feature>
<feature type="transmembrane region" description="Helical" evidence="9">
    <location>
        <begin position="382"/>
        <end position="403"/>
    </location>
</feature>
<dbReference type="AlphaFoldDB" id="A0A931B9E1"/>
<dbReference type="EMBL" id="JADPRT010000010">
    <property type="protein sequence ID" value="MBF9071052.1"/>
    <property type="molecule type" value="Genomic_DNA"/>
</dbReference>
<feature type="transmembrane region" description="Helical" evidence="9">
    <location>
        <begin position="200"/>
        <end position="220"/>
    </location>
</feature>
<name>A0A931B9E1_9ACTN</name>
<evidence type="ECO:0000256" key="5">
    <source>
        <dbReference type="ARBA" id="ARBA00022989"/>
    </source>
</evidence>
<evidence type="ECO:0000256" key="1">
    <source>
        <dbReference type="ARBA" id="ARBA00004651"/>
    </source>
</evidence>
<accession>A0A931B9E1</accession>
<evidence type="ECO:0000256" key="8">
    <source>
        <dbReference type="SAM" id="MobiDB-lite"/>
    </source>
</evidence>
<feature type="transmembrane region" description="Helical" evidence="9">
    <location>
        <begin position="302"/>
        <end position="320"/>
    </location>
</feature>
<evidence type="ECO:0000313" key="10">
    <source>
        <dbReference type="EMBL" id="MBF9071052.1"/>
    </source>
</evidence>
<sequence length="437" mass="46871">MRKKPADGATPGRHRPRFDPTVPSAWSGWALGRALVVLLVLGVLKIPHMMDVTSDVKVIYQGWAEVLRSGTFPMDDVTWQYPPLAALVMLAPLAVPASYFVGFLVLIGVFDALGMGLLLRLRRSGRDRAAAGVWLWVVVPPLLGPTLYARFDLVVTVVAMAALVALVRRPRLAGVLTAVGAMLKVWPVLLLIGAGRGRRWLQVAAAFALSGALVGFLFLVSTHGAFSFLGFQEGRGIEVESVGALPFLFASVFLHWQGTVAMNYGSLEVLGPHVATMSGLMVASSVIAFALLALWRLRVRHWTPATAADAGLTAVLLFVVTSRVISPQYMLWLVGLAAVCLTLRGSVMRPVAWLVAVAVPVTTVEFPFMFGELTGRTELGLVIIGSRNLLLLAAAVLAFVRLWRATVSSSSPDLPQLADAVAPERDPAQRDSAEVSA</sequence>
<keyword evidence="2" id="KW-1003">Cell membrane</keyword>
<keyword evidence="3" id="KW-0808">Transferase</keyword>
<evidence type="ECO:0000256" key="4">
    <source>
        <dbReference type="ARBA" id="ARBA00022692"/>
    </source>
</evidence>
<keyword evidence="4 9" id="KW-0812">Transmembrane</keyword>
<comment type="caution">
    <text evidence="10">The sequence shown here is derived from an EMBL/GenBank/DDBJ whole genome shotgun (WGS) entry which is preliminary data.</text>
</comment>
<feature type="transmembrane region" description="Helical" evidence="9">
    <location>
        <begin position="174"/>
        <end position="194"/>
    </location>
</feature>
<dbReference type="Pfam" id="PF09594">
    <property type="entry name" value="GT87"/>
    <property type="match status" value="1"/>
</dbReference>
<evidence type="ECO:0000256" key="3">
    <source>
        <dbReference type="ARBA" id="ARBA00022679"/>
    </source>
</evidence>
<feature type="transmembrane region" description="Helical" evidence="9">
    <location>
        <begin position="241"/>
        <end position="258"/>
    </location>
</feature>
<feature type="transmembrane region" description="Helical" evidence="9">
    <location>
        <begin position="326"/>
        <end position="344"/>
    </location>
</feature>
<evidence type="ECO:0000256" key="9">
    <source>
        <dbReference type="SAM" id="Phobius"/>
    </source>
</evidence>
<keyword evidence="6 9" id="KW-0472">Membrane</keyword>
<proteinExistence type="inferred from homology"/>
<feature type="transmembrane region" description="Helical" evidence="9">
    <location>
        <begin position="270"/>
        <end position="295"/>
    </location>
</feature>
<reference evidence="10" key="1">
    <citation type="submission" date="2020-11" db="EMBL/GenBank/DDBJ databases">
        <title>Isolation and identification of active actinomycetes.</title>
        <authorList>
            <person name="Yu B."/>
        </authorList>
    </citation>
    <scope>NUCLEOTIDE SEQUENCE</scope>
    <source>
        <strain evidence="10">NEAU-YB345</strain>
    </source>
</reference>
<protein>
    <submittedName>
        <fullName evidence="10">DUF2029 domain-containing protein</fullName>
    </submittedName>
</protein>
<dbReference type="GO" id="GO:0016758">
    <property type="term" value="F:hexosyltransferase activity"/>
    <property type="evidence" value="ECO:0007669"/>
    <property type="project" value="InterPro"/>
</dbReference>
<dbReference type="RefSeq" id="WP_196196209.1">
    <property type="nucleotide sequence ID" value="NZ_JADPRT010000010.1"/>
</dbReference>
<feature type="transmembrane region" description="Helical" evidence="9">
    <location>
        <begin position="84"/>
        <end position="113"/>
    </location>
</feature>
<dbReference type="GO" id="GO:0005886">
    <property type="term" value="C:plasma membrane"/>
    <property type="evidence" value="ECO:0007669"/>
    <property type="project" value="UniProtKB-SubCell"/>
</dbReference>
<keyword evidence="5 9" id="KW-1133">Transmembrane helix</keyword>
<evidence type="ECO:0000256" key="6">
    <source>
        <dbReference type="ARBA" id="ARBA00023136"/>
    </source>
</evidence>
<organism evidence="10 11">
    <name type="scientific">Streptacidiphilus fuscans</name>
    <dbReference type="NCBI Taxonomy" id="2789292"/>
    <lineage>
        <taxon>Bacteria</taxon>
        <taxon>Bacillati</taxon>
        <taxon>Actinomycetota</taxon>
        <taxon>Actinomycetes</taxon>
        <taxon>Kitasatosporales</taxon>
        <taxon>Streptomycetaceae</taxon>
        <taxon>Streptacidiphilus</taxon>
    </lineage>
</organism>
<evidence type="ECO:0000256" key="2">
    <source>
        <dbReference type="ARBA" id="ARBA00022475"/>
    </source>
</evidence>